<dbReference type="PANTHER" id="PTHR42792:SF2">
    <property type="entry name" value="FLAGELLIN"/>
    <property type="match status" value="1"/>
</dbReference>
<reference evidence="6 7" key="1">
    <citation type="submission" date="2015-03" db="EMBL/GenBank/DDBJ databases">
        <authorList>
            <person name="Hassan Y.I."/>
            <person name="Lepp D."/>
            <person name="Li X.-Z."/>
            <person name="Zhou T."/>
        </authorList>
    </citation>
    <scope>NUCLEOTIDE SEQUENCE [LARGE SCALE GENOMIC DNA]</scope>
    <source>
        <strain evidence="6 7">BD-c194</strain>
    </source>
</reference>
<evidence type="ECO:0000313" key="7">
    <source>
        <dbReference type="Proteomes" id="UP000033632"/>
    </source>
</evidence>
<dbReference type="Gene3D" id="1.20.1330.10">
    <property type="entry name" value="f41 fragment of flagellin, N-terminal domain"/>
    <property type="match status" value="1"/>
</dbReference>
<dbReference type="InterPro" id="IPR046358">
    <property type="entry name" value="Flagellin_C"/>
</dbReference>
<gene>
    <name evidence="6" type="ORF">VE25_17630</name>
</gene>
<proteinExistence type="inferred from homology"/>
<dbReference type="STRING" id="443610.VE25_17630"/>
<evidence type="ECO:0000313" key="6">
    <source>
        <dbReference type="EMBL" id="KKB10554.1"/>
    </source>
</evidence>
<dbReference type="OrthoDB" id="9808068at2"/>
<comment type="similarity">
    <text evidence="1 3">Belongs to the bacterial flagellin family.</text>
</comment>
<keyword evidence="2 3" id="KW-0975">Bacterial flagellum</keyword>
<dbReference type="Pfam" id="PF00669">
    <property type="entry name" value="Flagellin_N"/>
    <property type="match status" value="1"/>
</dbReference>
<protein>
    <recommendedName>
        <fullName evidence="3">Flagellin</fullName>
    </recommendedName>
</protein>
<dbReference type="AlphaFoldDB" id="A0A0F5FNV5"/>
<dbReference type="SUPFAM" id="SSF64518">
    <property type="entry name" value="Phase 1 flagellin"/>
    <property type="match status" value="1"/>
</dbReference>
<dbReference type="InterPro" id="IPR001029">
    <property type="entry name" value="Flagellin_N"/>
</dbReference>
<dbReference type="Pfam" id="PF00700">
    <property type="entry name" value="Flagellin_C"/>
    <property type="match status" value="1"/>
</dbReference>
<dbReference type="PATRIC" id="fig|443610.3.peg.1827"/>
<feature type="domain" description="Flagellin C-terminal" evidence="5">
    <location>
        <begin position="298"/>
        <end position="381"/>
    </location>
</feature>
<dbReference type="GO" id="GO:0005576">
    <property type="term" value="C:extracellular region"/>
    <property type="evidence" value="ECO:0007669"/>
    <property type="project" value="UniProtKB-SubCell"/>
</dbReference>
<dbReference type="PANTHER" id="PTHR42792">
    <property type="entry name" value="FLAGELLIN"/>
    <property type="match status" value="1"/>
</dbReference>
<keyword evidence="3" id="KW-0964">Secreted</keyword>
<dbReference type="GO" id="GO:0009288">
    <property type="term" value="C:bacterial-type flagellum"/>
    <property type="evidence" value="ECO:0007669"/>
    <property type="project" value="UniProtKB-SubCell"/>
</dbReference>
<comment type="subcellular location">
    <subcellularLocation>
        <location evidence="3">Secreted</location>
    </subcellularLocation>
    <subcellularLocation>
        <location evidence="3">Bacterial flagellum</location>
    </subcellularLocation>
</comment>
<comment type="caution">
    <text evidence="6">The sequence shown here is derived from an EMBL/GenBank/DDBJ whole genome shotgun (WGS) entry which is preliminary data.</text>
</comment>
<organism evidence="6 7">
    <name type="scientific">Devosia geojensis</name>
    <dbReference type="NCBI Taxonomy" id="443610"/>
    <lineage>
        <taxon>Bacteria</taxon>
        <taxon>Pseudomonadati</taxon>
        <taxon>Pseudomonadota</taxon>
        <taxon>Alphaproteobacteria</taxon>
        <taxon>Hyphomicrobiales</taxon>
        <taxon>Devosiaceae</taxon>
        <taxon>Devosia</taxon>
    </lineage>
</organism>
<dbReference type="InterPro" id="IPR001492">
    <property type="entry name" value="Flagellin"/>
</dbReference>
<evidence type="ECO:0000259" key="4">
    <source>
        <dbReference type="Pfam" id="PF00669"/>
    </source>
</evidence>
<feature type="domain" description="Flagellin N-terminal" evidence="4">
    <location>
        <begin position="12"/>
        <end position="109"/>
    </location>
</feature>
<dbReference type="GO" id="GO:0005198">
    <property type="term" value="F:structural molecule activity"/>
    <property type="evidence" value="ECO:0007669"/>
    <property type="project" value="UniProtKB-UniRule"/>
</dbReference>
<dbReference type="Proteomes" id="UP000033632">
    <property type="component" value="Unassembled WGS sequence"/>
</dbReference>
<evidence type="ECO:0000259" key="5">
    <source>
        <dbReference type="Pfam" id="PF00700"/>
    </source>
</evidence>
<dbReference type="EMBL" id="JZEX01000147">
    <property type="protein sequence ID" value="KKB10554.1"/>
    <property type="molecule type" value="Genomic_DNA"/>
</dbReference>
<evidence type="ECO:0000256" key="1">
    <source>
        <dbReference type="ARBA" id="ARBA00005709"/>
    </source>
</evidence>
<accession>A0A0F5FNV5</accession>
<evidence type="ECO:0000256" key="3">
    <source>
        <dbReference type="RuleBase" id="RU362073"/>
    </source>
</evidence>
<dbReference type="RefSeq" id="WP_046109966.1">
    <property type="nucleotide sequence ID" value="NZ_JZEX01000147.1"/>
</dbReference>
<sequence length="381" mass="39803">MSDISLSKAVRSNLLSLQNTAAQMGKTQERLATGNKVNSALDNPTNFFTASSLNSRAGDMGALLDGMANGIQTLQAADNGLKAITKNLESMQSTLRQARQDKSFQTQSYELSLTNGAFAGAAGDGTVVIGLDGGSIGNTAGTPAEVDISGLTLDAAVEAINTAHTGKVRASNDNGKLRIENISTGDLTVSNEGTNTTAVTIGATAGTIEGNSVRADLATQYNELRDQLDKLADDASFNGVNLLRGDLLKITFNETGTSELEIQSKDGKSINSATLGLETNMEAQDFDADATIDAFLTDVKSAINTVRSQSSAFGSSLSIVENRQDFSKNMINTLQTGAANLTLADANEEAANLLALQTRQQLSSTALSMASQADQAVLRLF</sequence>
<keyword evidence="7" id="KW-1185">Reference proteome</keyword>
<comment type="function">
    <text evidence="3">Flagellin is the subunit protein which polymerizes to form the filaments of bacterial flagella.</text>
</comment>
<evidence type="ECO:0000256" key="2">
    <source>
        <dbReference type="ARBA" id="ARBA00023143"/>
    </source>
</evidence>
<name>A0A0F5FNV5_9HYPH</name>